<evidence type="ECO:0008006" key="4">
    <source>
        <dbReference type="Google" id="ProtNLM"/>
    </source>
</evidence>
<keyword evidence="3" id="KW-1185">Reference proteome</keyword>
<evidence type="ECO:0000313" key="2">
    <source>
        <dbReference type="EMBL" id="SFA47381.1"/>
    </source>
</evidence>
<dbReference type="AlphaFoldDB" id="A0A1I0T6L4"/>
<proteinExistence type="predicted"/>
<organism evidence="2 3">
    <name type="scientific">Parageobacillus thermantarcticus</name>
    <dbReference type="NCBI Taxonomy" id="186116"/>
    <lineage>
        <taxon>Bacteria</taxon>
        <taxon>Bacillati</taxon>
        <taxon>Bacillota</taxon>
        <taxon>Bacilli</taxon>
        <taxon>Bacillales</taxon>
        <taxon>Anoxybacillaceae</taxon>
        <taxon>Parageobacillus</taxon>
    </lineage>
</organism>
<dbReference type="OrthoDB" id="2651377at2"/>
<dbReference type="Proteomes" id="UP000198650">
    <property type="component" value="Unassembled WGS sequence"/>
</dbReference>
<feature type="chain" id="PRO_5011463732" description="Toxin ETX/toxin MTX2" evidence="1">
    <location>
        <begin position="29"/>
        <end position="244"/>
    </location>
</feature>
<sequence length="244" mass="26385">MTKKFLKSILAFSLTFGLLLGGSIIASAENENSNTGCLLSNEANATLSKALDEAKESKVIKSQNGNMVVEITDPEVLKELEASIPEQDGKKLVGVSVAYTQTKNLSLSKNNSVVTPQWATGYYLKNIHTGEACGVSIIRQSTFKGPSTATLTVKENVSATWSSNTNISASTVSAGLGFSVTSSYEVSDTYQIKVPSGKTYTIVARPYYQTYNFDVWYDPIIGSDYKAGYGNASKPIGVCFYYYE</sequence>
<keyword evidence="1" id="KW-0732">Signal</keyword>
<evidence type="ECO:0000256" key="1">
    <source>
        <dbReference type="SAM" id="SignalP"/>
    </source>
</evidence>
<evidence type="ECO:0000313" key="3">
    <source>
        <dbReference type="Proteomes" id="UP000198650"/>
    </source>
</evidence>
<feature type="signal peptide" evidence="1">
    <location>
        <begin position="1"/>
        <end position="28"/>
    </location>
</feature>
<protein>
    <recommendedName>
        <fullName evidence="4">Toxin ETX/toxin MTX2</fullName>
    </recommendedName>
</protein>
<gene>
    <name evidence="2" type="ORF">SAMN05192569_101451</name>
</gene>
<dbReference type="RefSeq" id="WP_090949097.1">
    <property type="nucleotide sequence ID" value="NZ_FOJS01000014.1"/>
</dbReference>
<reference evidence="3" key="1">
    <citation type="submission" date="2016-10" db="EMBL/GenBank/DDBJ databases">
        <authorList>
            <person name="Varghese N."/>
            <person name="Submissions S."/>
        </authorList>
    </citation>
    <scope>NUCLEOTIDE SEQUENCE [LARGE SCALE GENOMIC DNA]</scope>
    <source>
        <strain evidence="3">M1</strain>
    </source>
</reference>
<name>A0A1I0T6L4_9BACL</name>
<dbReference type="EMBL" id="FOJS01000014">
    <property type="protein sequence ID" value="SFA47381.1"/>
    <property type="molecule type" value="Genomic_DNA"/>
</dbReference>
<accession>A0A1I0T6L4</accession>